<protein>
    <submittedName>
        <fullName evidence="2">Uncharacterized protein</fullName>
    </submittedName>
</protein>
<sequence length="74" mass="8807">MSKREKQVVNRCSIVNKIICDTVWFLAIYDIWHACGVNLFAIIFGVTAIFMLFSFYERFVHNLIDNIIHQFHKK</sequence>
<keyword evidence="1" id="KW-0812">Transmembrane</keyword>
<dbReference type="AlphaFoldDB" id="A0A2S8SUG7"/>
<feature type="transmembrane region" description="Helical" evidence="1">
    <location>
        <begin position="31"/>
        <end position="53"/>
    </location>
</feature>
<comment type="caution">
    <text evidence="2">The sequence shown here is derived from an EMBL/GenBank/DDBJ whole genome shotgun (WGS) entry which is preliminary data.</text>
</comment>
<keyword evidence="3" id="KW-1185">Reference proteome</keyword>
<evidence type="ECO:0000313" key="2">
    <source>
        <dbReference type="EMBL" id="PQV64441.1"/>
    </source>
</evidence>
<organism evidence="2 3">
    <name type="scientific">Abditibacterium utsteinense</name>
    <dbReference type="NCBI Taxonomy" id="1960156"/>
    <lineage>
        <taxon>Bacteria</taxon>
        <taxon>Pseudomonadati</taxon>
        <taxon>Abditibacteriota</taxon>
        <taxon>Abditibacteriia</taxon>
        <taxon>Abditibacteriales</taxon>
        <taxon>Abditibacteriaceae</taxon>
        <taxon>Abditibacterium</taxon>
    </lineage>
</organism>
<dbReference type="InParanoid" id="A0A2S8SUG7"/>
<evidence type="ECO:0000313" key="3">
    <source>
        <dbReference type="Proteomes" id="UP000237684"/>
    </source>
</evidence>
<dbReference type="Proteomes" id="UP000237684">
    <property type="component" value="Unassembled WGS sequence"/>
</dbReference>
<reference evidence="2 3" key="1">
    <citation type="journal article" date="2018" name="Syst. Appl. Microbiol.">
        <title>Abditibacterium utsteinense sp. nov., the first cultivated member of candidate phylum FBP, isolated from ice-free Antarctic soil samples.</title>
        <authorList>
            <person name="Tahon G."/>
            <person name="Tytgat B."/>
            <person name="Lebbe L."/>
            <person name="Carlier A."/>
            <person name="Willems A."/>
        </authorList>
    </citation>
    <scope>NUCLEOTIDE SEQUENCE [LARGE SCALE GENOMIC DNA]</scope>
    <source>
        <strain evidence="2 3">LMG 29911</strain>
    </source>
</reference>
<proteinExistence type="predicted"/>
<gene>
    <name evidence="2" type="ORF">B1R32_105122</name>
</gene>
<keyword evidence="1" id="KW-0472">Membrane</keyword>
<name>A0A2S8SUG7_9BACT</name>
<accession>A0A2S8SUG7</accession>
<dbReference type="EMBL" id="NIGF01000005">
    <property type="protein sequence ID" value="PQV64441.1"/>
    <property type="molecule type" value="Genomic_DNA"/>
</dbReference>
<keyword evidence="1" id="KW-1133">Transmembrane helix</keyword>
<evidence type="ECO:0000256" key="1">
    <source>
        <dbReference type="SAM" id="Phobius"/>
    </source>
</evidence>